<reference evidence="1" key="2">
    <citation type="journal article" date="2024" name="Plant">
        <title>Genomic evolution and insights into agronomic trait innovations of Sesamum species.</title>
        <authorList>
            <person name="Miao H."/>
            <person name="Wang L."/>
            <person name="Qu L."/>
            <person name="Liu H."/>
            <person name="Sun Y."/>
            <person name="Le M."/>
            <person name="Wang Q."/>
            <person name="Wei S."/>
            <person name="Zheng Y."/>
            <person name="Lin W."/>
            <person name="Duan Y."/>
            <person name="Cao H."/>
            <person name="Xiong S."/>
            <person name="Wang X."/>
            <person name="Wei L."/>
            <person name="Li C."/>
            <person name="Ma Q."/>
            <person name="Ju M."/>
            <person name="Zhao R."/>
            <person name="Li G."/>
            <person name="Mu C."/>
            <person name="Tian Q."/>
            <person name="Mei H."/>
            <person name="Zhang T."/>
            <person name="Gao T."/>
            <person name="Zhang H."/>
        </authorList>
    </citation>
    <scope>NUCLEOTIDE SEQUENCE</scope>
    <source>
        <strain evidence="1">KEN1</strain>
    </source>
</reference>
<evidence type="ECO:0000313" key="1">
    <source>
        <dbReference type="EMBL" id="KAL0456548.1"/>
    </source>
</evidence>
<gene>
    <name evidence="1" type="ORF">Slati_0994000</name>
</gene>
<dbReference type="EMBL" id="JACGWN010000003">
    <property type="protein sequence ID" value="KAL0456548.1"/>
    <property type="molecule type" value="Genomic_DNA"/>
</dbReference>
<dbReference type="AlphaFoldDB" id="A0AAW2XSF7"/>
<name>A0AAW2XSF7_9LAMI</name>
<reference evidence="1" key="1">
    <citation type="submission" date="2020-06" db="EMBL/GenBank/DDBJ databases">
        <authorList>
            <person name="Li T."/>
            <person name="Hu X."/>
            <person name="Zhang T."/>
            <person name="Song X."/>
            <person name="Zhang H."/>
            <person name="Dai N."/>
            <person name="Sheng W."/>
            <person name="Hou X."/>
            <person name="Wei L."/>
        </authorList>
    </citation>
    <scope>NUCLEOTIDE SEQUENCE</scope>
    <source>
        <strain evidence="1">KEN1</strain>
        <tissue evidence="1">Leaf</tissue>
    </source>
</reference>
<sequence>MIDERLLGHFGLSSHVEPLDEPLVDIMFKKYFRNLSDKEKEKGGGAPPSRSARDLCLQCLQGKEAYVSLRGTPSEGPAKRTMAS</sequence>
<accession>A0AAW2XSF7</accession>
<organism evidence="1">
    <name type="scientific">Sesamum latifolium</name>
    <dbReference type="NCBI Taxonomy" id="2727402"/>
    <lineage>
        <taxon>Eukaryota</taxon>
        <taxon>Viridiplantae</taxon>
        <taxon>Streptophyta</taxon>
        <taxon>Embryophyta</taxon>
        <taxon>Tracheophyta</taxon>
        <taxon>Spermatophyta</taxon>
        <taxon>Magnoliopsida</taxon>
        <taxon>eudicotyledons</taxon>
        <taxon>Gunneridae</taxon>
        <taxon>Pentapetalae</taxon>
        <taxon>asterids</taxon>
        <taxon>lamiids</taxon>
        <taxon>Lamiales</taxon>
        <taxon>Pedaliaceae</taxon>
        <taxon>Sesamum</taxon>
    </lineage>
</organism>
<comment type="caution">
    <text evidence="1">The sequence shown here is derived from an EMBL/GenBank/DDBJ whole genome shotgun (WGS) entry which is preliminary data.</text>
</comment>
<protein>
    <submittedName>
        <fullName evidence="1">Uncharacterized protein</fullName>
    </submittedName>
</protein>
<proteinExistence type="predicted"/>